<dbReference type="EMBL" id="CM003103">
    <property type="protein sequence ID" value="KUI70073.1"/>
    <property type="molecule type" value="Genomic_DNA"/>
</dbReference>
<keyword evidence="3" id="KW-1185">Reference proteome</keyword>
<dbReference type="Gene3D" id="3.80.10.10">
    <property type="entry name" value="Ribonuclease Inhibitor"/>
    <property type="match status" value="1"/>
</dbReference>
<dbReference type="SUPFAM" id="SSF81383">
    <property type="entry name" value="F-box domain"/>
    <property type="match status" value="1"/>
</dbReference>
<accession>A0A194W1U8</accession>
<dbReference type="InterPro" id="IPR032675">
    <property type="entry name" value="LRR_dom_sf"/>
</dbReference>
<evidence type="ECO:0000313" key="2">
    <source>
        <dbReference type="EMBL" id="KUI70073.1"/>
    </source>
</evidence>
<dbReference type="OrthoDB" id="2522477at2759"/>
<sequence length="511" mass="58006">MSTFPAELLPHFHALGVASRMSRDAVQNGRAQEAATTSPNLQLQLQLQSQSQAQPQSQNKQQDVDRLSLLPDKLLLMIFEIVAQDSRHDLCNMSLANKHYHALTDRILYKSILFESPEHHLTFSESLHRRPRRGSLIQDVKLEYPSYELSHLILDSALEQSDTAHYSSKGIDGLSRTLSAMSNLETLDIAVPVKLLHGIGALFNGPFDLACLKTCSLLYQCPDDAYWDLRENIHIFTHPTLETLIIKRAKLDEKGFDFMERPHSTALKTLRLIECDINDDSLADILEFPEGLREFYMYHTADPKPELEESSNEINEHVMALRDQAETLESVIIDHPSLGGRKVLRMRDFQSCRTLRLNLDTQLFGKTGKKPRMHSAGLPPQLETLEFFDPLGADEMVTELFSMMIENMDFMARRLKTLIVAEGPDGVPEQVLEACKGKNFDLQIRRRGETGHRGPSAYLDGGRTREDENSVPKTQVPGCEILPVRDRVRWNAVAEEAWGKRDAERKPFDPN</sequence>
<reference evidence="2" key="1">
    <citation type="submission" date="2014-12" db="EMBL/GenBank/DDBJ databases">
        <title>Genome Sequence of Valsa Canker Pathogens Uncovers a Specific Adaption of Colonization on Woody Bark.</title>
        <authorList>
            <person name="Yin Z."/>
            <person name="Liu H."/>
            <person name="Gao X."/>
            <person name="Li Z."/>
            <person name="Song N."/>
            <person name="Ke X."/>
            <person name="Dai Q."/>
            <person name="Wu Y."/>
            <person name="Sun Y."/>
            <person name="Xu J.-R."/>
            <person name="Kang Z.K."/>
            <person name="Wang L."/>
            <person name="Huang L."/>
        </authorList>
    </citation>
    <scope>NUCLEOTIDE SEQUENCE [LARGE SCALE GENOMIC DNA]</scope>
    <source>
        <strain evidence="2">03-8</strain>
    </source>
</reference>
<evidence type="ECO:0000313" key="3">
    <source>
        <dbReference type="Proteomes" id="UP000078559"/>
    </source>
</evidence>
<gene>
    <name evidence="2" type="ORF">VM1G_06551</name>
</gene>
<dbReference type="Proteomes" id="UP000078559">
    <property type="component" value="Chromosome 6"/>
</dbReference>
<feature type="region of interest" description="Disordered" evidence="1">
    <location>
        <begin position="447"/>
        <end position="476"/>
    </location>
</feature>
<dbReference type="AlphaFoldDB" id="A0A194W1U8"/>
<protein>
    <recommendedName>
        <fullName evidence="4">F-box domain-containing protein</fullName>
    </recommendedName>
</protein>
<dbReference type="InterPro" id="IPR036047">
    <property type="entry name" value="F-box-like_dom_sf"/>
</dbReference>
<evidence type="ECO:0008006" key="4">
    <source>
        <dbReference type="Google" id="ProtNLM"/>
    </source>
</evidence>
<evidence type="ECO:0000256" key="1">
    <source>
        <dbReference type="SAM" id="MobiDB-lite"/>
    </source>
</evidence>
<name>A0A194W1U8_CYTMA</name>
<proteinExistence type="predicted"/>
<dbReference type="SMR" id="A0A194W1U8"/>
<organism evidence="2 3">
    <name type="scientific">Cytospora mali</name>
    <name type="common">Apple Valsa canker fungus</name>
    <name type="synonym">Valsa mali</name>
    <dbReference type="NCBI Taxonomy" id="578113"/>
    <lineage>
        <taxon>Eukaryota</taxon>
        <taxon>Fungi</taxon>
        <taxon>Dikarya</taxon>
        <taxon>Ascomycota</taxon>
        <taxon>Pezizomycotina</taxon>
        <taxon>Sordariomycetes</taxon>
        <taxon>Sordariomycetidae</taxon>
        <taxon>Diaporthales</taxon>
        <taxon>Cytosporaceae</taxon>
        <taxon>Cytospora</taxon>
    </lineage>
</organism>
<dbReference type="SUPFAM" id="SSF52047">
    <property type="entry name" value="RNI-like"/>
    <property type="match status" value="1"/>
</dbReference>